<feature type="compositionally biased region" description="Basic and acidic residues" evidence="4">
    <location>
        <begin position="232"/>
        <end position="243"/>
    </location>
</feature>
<feature type="binding site" evidence="3">
    <location>
        <position position="450"/>
    </location>
    <ligand>
        <name>Zn(2+)</name>
        <dbReference type="ChEBI" id="CHEBI:29105"/>
        <label>2</label>
    </ligand>
</feature>
<dbReference type="Gene3D" id="3.30.40.10">
    <property type="entry name" value="Zinc/RING finger domain, C3HC4 (zinc finger)"/>
    <property type="match status" value="2"/>
</dbReference>
<dbReference type="Pfam" id="PF12998">
    <property type="entry name" value="ING"/>
    <property type="match status" value="1"/>
</dbReference>
<keyword evidence="3" id="KW-0862">Zinc</keyword>
<dbReference type="InterPro" id="IPR013083">
    <property type="entry name" value="Znf_RING/FYVE/PHD"/>
</dbReference>
<dbReference type="GO" id="GO:0000785">
    <property type="term" value="C:chromatin"/>
    <property type="evidence" value="ECO:0007669"/>
    <property type="project" value="UniProtKB-ARBA"/>
</dbReference>
<feature type="region of interest" description="Disordered" evidence="4">
    <location>
        <begin position="222"/>
        <end position="256"/>
    </location>
</feature>
<dbReference type="GO" id="GO:0046872">
    <property type="term" value="F:metal ion binding"/>
    <property type="evidence" value="ECO:0007669"/>
    <property type="project" value="UniProtKB-KW"/>
</dbReference>
<dbReference type="PANTHER" id="PTHR10333">
    <property type="entry name" value="INHIBITOR OF GROWTH PROTEIN"/>
    <property type="match status" value="1"/>
</dbReference>
<keyword evidence="7" id="KW-1185">Reference proteome</keyword>
<dbReference type="CDD" id="cd15505">
    <property type="entry name" value="PHD_ING"/>
    <property type="match status" value="1"/>
</dbReference>
<comment type="caution">
    <text evidence="6">The sequence shown here is derived from an EMBL/GenBank/DDBJ whole genome shotgun (WGS) entry which is preliminary data.</text>
</comment>
<reference evidence="6 7" key="1">
    <citation type="submission" date="2021-12" db="EMBL/GenBank/DDBJ databases">
        <title>High titer production of polyol ester of fatty acids by Rhodotorula paludigena BS15 towards product separation-free biomass refinery.</title>
        <authorList>
            <person name="Mano J."/>
            <person name="Ono H."/>
            <person name="Tanaka T."/>
            <person name="Naito K."/>
            <person name="Sushida H."/>
            <person name="Ike M."/>
            <person name="Tokuyasu K."/>
            <person name="Kitaoka M."/>
        </authorList>
    </citation>
    <scope>NUCLEOTIDE SEQUENCE [LARGE SCALE GENOMIC DNA]</scope>
    <source>
        <strain evidence="6 7">BS15</strain>
    </source>
</reference>
<evidence type="ECO:0000256" key="1">
    <source>
        <dbReference type="ARBA" id="ARBA00022853"/>
    </source>
</evidence>
<keyword evidence="1" id="KW-0156">Chromatin regulator</keyword>
<evidence type="ECO:0000256" key="4">
    <source>
        <dbReference type="SAM" id="MobiDB-lite"/>
    </source>
</evidence>
<feature type="binding site" evidence="3">
    <location>
        <position position="439"/>
    </location>
    <ligand>
        <name>Zn(2+)</name>
        <dbReference type="ChEBI" id="CHEBI:29105"/>
        <label>1</label>
    </ligand>
</feature>
<dbReference type="PANTHER" id="PTHR10333:SF42">
    <property type="entry name" value="INHIBITOR OF GROWTH PROTEIN 5"/>
    <property type="match status" value="1"/>
</dbReference>
<accession>A0AAV5GZU5</accession>
<dbReference type="GO" id="GO:0006355">
    <property type="term" value="P:regulation of DNA-templated transcription"/>
    <property type="evidence" value="ECO:0007669"/>
    <property type="project" value="TreeGrafter"/>
</dbReference>
<feature type="site" description="Histone H3K4me3 binding" evidence="2">
    <location>
        <position position="459"/>
    </location>
</feature>
<feature type="binding site" evidence="3">
    <location>
        <position position="455"/>
    </location>
    <ligand>
        <name>Zn(2+)</name>
        <dbReference type="ChEBI" id="CHEBI:29105"/>
        <label>2</label>
    </ligand>
</feature>
<feature type="binding site" evidence="3">
    <location>
        <position position="507"/>
    </location>
    <ligand>
        <name>Zn(2+)</name>
        <dbReference type="ChEBI" id="CHEBI:29105"/>
        <label>2</label>
    </ligand>
</feature>
<dbReference type="InterPro" id="IPR028651">
    <property type="entry name" value="ING_fam"/>
</dbReference>
<proteinExistence type="predicted"/>
<dbReference type="InterPro" id="IPR024610">
    <property type="entry name" value="ING_N_histone-binding"/>
</dbReference>
<dbReference type="Gene3D" id="6.10.140.1740">
    <property type="match status" value="1"/>
</dbReference>
<feature type="site" description="Histone H3K4me3 binding" evidence="2">
    <location>
        <position position="447"/>
    </location>
</feature>
<dbReference type="GO" id="GO:0006325">
    <property type="term" value="P:chromatin organization"/>
    <property type="evidence" value="ECO:0007669"/>
    <property type="project" value="UniProtKB-KW"/>
</dbReference>
<protein>
    <recommendedName>
        <fullName evidence="5">Inhibitor of growth protein N-terminal histone-binding domain-containing protein</fullName>
    </recommendedName>
</protein>
<dbReference type="AlphaFoldDB" id="A0AAV5GZU5"/>
<gene>
    <name evidence="6" type="ORF">Rhopal_007589-T1</name>
</gene>
<dbReference type="Proteomes" id="UP001342314">
    <property type="component" value="Unassembled WGS sequence"/>
</dbReference>
<feature type="binding site" evidence="3">
    <location>
        <position position="437"/>
    </location>
    <ligand>
        <name>Zn(2+)</name>
        <dbReference type="ChEBI" id="CHEBI:29105"/>
        <label>1</label>
    </ligand>
</feature>
<evidence type="ECO:0000256" key="2">
    <source>
        <dbReference type="PIRSR" id="PIRSR628651-50"/>
    </source>
</evidence>
<feature type="domain" description="Inhibitor of growth protein N-terminal histone-binding" evidence="5">
    <location>
        <begin position="15"/>
        <end position="129"/>
    </location>
</feature>
<sequence length="518" mass="55069">MAAATPTPSSEIIHLVTTFADALDSLPPSLTRSLSDLKELDAVLSSSLQGITDKLRLLHTMMHTPEPGTQQTEEPPKYTPLDRLKLLREVAEDARVFRLGGEDKIRVATNTCETIATHTSHLSTLSTLLLSFLPAHLLPHLPAPSAPHGYPASNTPASAIARRQMFDYPPSRHPGQGGTSRLTGALGMVREHFDMTRGSGRGYGTGKKRAAQIDYSIYGDDYPLPGSSSGRLGKDARDKDPTQRHPNQYTKKRMQGGLGAAGAYGGALPSGPAISAQSANAAAGVYSPHPLGMTAVESVKEKRRGAEAAAPAMSTSGNGSRAGSVVPGANLGYAGMASQEEYNLATLGGQRAPVKRKVEDVAGASKRRKKGVENSPDLAARTLPGAVQAAARVPRRQNSVSTRADEPLSPVAVAAMEEEFDPALDGADDDGDKTLYCFCQRVSFGEMIACDAPDCEHEWDASPARIPFERTVGSAGVVTVGLEIARFHLPCVGLKSIPDGRWFCDECRRTSKAGKKRR</sequence>
<dbReference type="GO" id="GO:0005634">
    <property type="term" value="C:nucleus"/>
    <property type="evidence" value="ECO:0007669"/>
    <property type="project" value="TreeGrafter"/>
</dbReference>
<dbReference type="EMBL" id="BQKY01000017">
    <property type="protein sequence ID" value="GJN94507.1"/>
    <property type="molecule type" value="Genomic_DNA"/>
</dbReference>
<evidence type="ECO:0000313" key="7">
    <source>
        <dbReference type="Proteomes" id="UP001342314"/>
    </source>
</evidence>
<dbReference type="InterPro" id="IPR011011">
    <property type="entry name" value="Znf_FYVE_PHD"/>
</dbReference>
<feature type="site" description="Histone H3K4me3 binding" evidence="2">
    <location>
        <position position="436"/>
    </location>
</feature>
<evidence type="ECO:0000313" key="6">
    <source>
        <dbReference type="EMBL" id="GJN94507.1"/>
    </source>
</evidence>
<feature type="binding site" evidence="3">
    <location>
        <position position="504"/>
    </location>
    <ligand>
        <name>Zn(2+)</name>
        <dbReference type="ChEBI" id="CHEBI:29105"/>
        <label>2</label>
    </ligand>
</feature>
<evidence type="ECO:0000259" key="5">
    <source>
        <dbReference type="SMART" id="SM01408"/>
    </source>
</evidence>
<feature type="binding site" evidence="3">
    <location>
        <position position="491"/>
    </location>
    <ligand>
        <name>Zn(2+)</name>
        <dbReference type="ChEBI" id="CHEBI:29105"/>
        <label>1</label>
    </ligand>
</feature>
<feature type="site" description="Histone H3K4me3 binding" evidence="2">
    <location>
        <position position="451"/>
    </location>
</feature>
<name>A0AAV5GZU5_9BASI</name>
<keyword evidence="3" id="KW-0479">Metal-binding</keyword>
<dbReference type="SMART" id="SM01408">
    <property type="entry name" value="ING"/>
    <property type="match status" value="1"/>
</dbReference>
<organism evidence="6 7">
    <name type="scientific">Rhodotorula paludigena</name>
    <dbReference type="NCBI Taxonomy" id="86838"/>
    <lineage>
        <taxon>Eukaryota</taxon>
        <taxon>Fungi</taxon>
        <taxon>Dikarya</taxon>
        <taxon>Basidiomycota</taxon>
        <taxon>Pucciniomycotina</taxon>
        <taxon>Microbotryomycetes</taxon>
        <taxon>Sporidiobolales</taxon>
        <taxon>Sporidiobolaceae</taxon>
        <taxon>Rhodotorula</taxon>
    </lineage>
</organism>
<evidence type="ECO:0000256" key="3">
    <source>
        <dbReference type="PIRSR" id="PIRSR628651-51"/>
    </source>
</evidence>
<dbReference type="SUPFAM" id="SSF57903">
    <property type="entry name" value="FYVE/PHD zinc finger"/>
    <property type="match status" value="2"/>
</dbReference>
<feature type="binding site" evidence="3">
    <location>
        <position position="488"/>
    </location>
    <ligand>
        <name>Zn(2+)</name>
        <dbReference type="ChEBI" id="CHEBI:29105"/>
        <label>1</label>
    </ligand>
</feature>